<proteinExistence type="inferred from homology"/>
<keyword evidence="3" id="KW-0547">Nucleotide-binding</keyword>
<accession>A0AAV4NIN5</accession>
<keyword evidence="6" id="KW-1185">Reference proteome</keyword>
<dbReference type="SUPFAM" id="SSF55307">
    <property type="entry name" value="Tubulin C-terminal domain-like"/>
    <property type="match status" value="1"/>
</dbReference>
<organism evidence="5 6">
    <name type="scientific">Caerostris extrusa</name>
    <name type="common">Bark spider</name>
    <name type="synonym">Caerostris bankana</name>
    <dbReference type="NCBI Taxonomy" id="172846"/>
    <lineage>
        <taxon>Eukaryota</taxon>
        <taxon>Metazoa</taxon>
        <taxon>Ecdysozoa</taxon>
        <taxon>Arthropoda</taxon>
        <taxon>Chelicerata</taxon>
        <taxon>Arachnida</taxon>
        <taxon>Araneae</taxon>
        <taxon>Araneomorphae</taxon>
        <taxon>Entelegynae</taxon>
        <taxon>Araneoidea</taxon>
        <taxon>Araneidae</taxon>
        <taxon>Caerostris</taxon>
    </lineage>
</organism>
<name>A0AAV4NIN5_CAEEX</name>
<evidence type="ECO:0000256" key="3">
    <source>
        <dbReference type="ARBA" id="ARBA00022741"/>
    </source>
</evidence>
<dbReference type="GO" id="GO:0005874">
    <property type="term" value="C:microtubule"/>
    <property type="evidence" value="ECO:0007669"/>
    <property type="project" value="UniProtKB-KW"/>
</dbReference>
<protein>
    <submittedName>
        <fullName evidence="5">Tubulin beta chain</fullName>
    </submittedName>
</protein>
<evidence type="ECO:0000313" key="6">
    <source>
        <dbReference type="Proteomes" id="UP001054945"/>
    </source>
</evidence>
<dbReference type="GO" id="GO:0005525">
    <property type="term" value="F:GTP binding"/>
    <property type="evidence" value="ECO:0007669"/>
    <property type="project" value="UniProtKB-KW"/>
</dbReference>
<gene>
    <name evidence="5" type="primary">PF10_0084</name>
    <name evidence="5" type="ORF">CEXT_191761</name>
</gene>
<dbReference type="AlphaFoldDB" id="A0AAV4NIN5"/>
<sequence length="71" mass="8347">MYFSVTKTITKLSIHYVSSQSLFLHWYTGEGINEMEFTETESNMNDLMSEYQQYQEATAVEEGEFEEEENA</sequence>
<keyword evidence="4" id="KW-0342">GTP-binding</keyword>
<comment type="caution">
    <text evidence="5">The sequence shown here is derived from an EMBL/GenBank/DDBJ whole genome shotgun (WGS) entry which is preliminary data.</text>
</comment>
<dbReference type="InterPro" id="IPR008280">
    <property type="entry name" value="Tub_FtsZ_C"/>
</dbReference>
<reference evidence="5 6" key="1">
    <citation type="submission" date="2021-06" db="EMBL/GenBank/DDBJ databases">
        <title>Caerostris extrusa draft genome.</title>
        <authorList>
            <person name="Kono N."/>
            <person name="Arakawa K."/>
        </authorList>
    </citation>
    <scope>NUCLEOTIDE SEQUENCE [LARGE SCALE GENOMIC DNA]</scope>
</reference>
<dbReference type="EMBL" id="BPLR01020838">
    <property type="protein sequence ID" value="GIX83172.1"/>
    <property type="molecule type" value="Genomic_DNA"/>
</dbReference>
<dbReference type="PANTHER" id="PTHR36527:SF3">
    <property type="entry name" value="OS01G0282866 PROTEIN"/>
    <property type="match status" value="1"/>
</dbReference>
<evidence type="ECO:0000256" key="4">
    <source>
        <dbReference type="ARBA" id="ARBA00023134"/>
    </source>
</evidence>
<evidence type="ECO:0000313" key="5">
    <source>
        <dbReference type="EMBL" id="GIX83172.1"/>
    </source>
</evidence>
<dbReference type="Gene3D" id="1.10.287.600">
    <property type="entry name" value="Helix hairpin bin"/>
    <property type="match status" value="1"/>
</dbReference>
<dbReference type="Proteomes" id="UP001054945">
    <property type="component" value="Unassembled WGS sequence"/>
</dbReference>
<comment type="similarity">
    <text evidence="1">Belongs to the tubulin family.</text>
</comment>
<dbReference type="InterPro" id="IPR023123">
    <property type="entry name" value="Tubulin_C"/>
</dbReference>
<dbReference type="PANTHER" id="PTHR36527">
    <property type="entry name" value="OS01G0282866 PROTEIN"/>
    <property type="match status" value="1"/>
</dbReference>
<evidence type="ECO:0000256" key="1">
    <source>
        <dbReference type="ARBA" id="ARBA00009636"/>
    </source>
</evidence>
<evidence type="ECO:0000256" key="2">
    <source>
        <dbReference type="ARBA" id="ARBA00022701"/>
    </source>
</evidence>
<keyword evidence="2" id="KW-0493">Microtubule</keyword>